<keyword evidence="1" id="KW-1133">Transmembrane helix</keyword>
<reference evidence="2" key="1">
    <citation type="submission" date="2015-07" db="EMBL/GenBank/DDBJ databases">
        <title>Elucidating the P. pachyrhizi secretome and potential effectors.</title>
        <authorList>
            <person name="de Carvalho M.C.C.G."/>
            <person name="Nascimento L.C."/>
            <person name="Darben L.M."/>
            <person name="Polizel-Podanosqui A.M."/>
            <person name="Lopes-Caitar V.S."/>
            <person name="Rocha C.S."/>
            <person name="Qi M."/>
            <person name="Carazolle M."/>
            <person name="Kuwahara M.K."/>
            <person name="Pereira G.A.G."/>
            <person name="Abdelnoor R.V."/>
            <person name="Whitham S.A."/>
            <person name="Marcelino-Guimaraes F.C."/>
        </authorList>
    </citation>
    <scope>NUCLEOTIDE SEQUENCE</scope>
</reference>
<evidence type="ECO:0000313" key="2">
    <source>
        <dbReference type="EMBL" id="ALL40954.1"/>
    </source>
</evidence>
<keyword evidence="1" id="KW-0472">Membrane</keyword>
<dbReference type="EMBL" id="KT246863">
    <property type="protein sequence ID" value="ALL40954.1"/>
    <property type="molecule type" value="mRNA"/>
</dbReference>
<dbReference type="AlphaFoldDB" id="A0A0S1MJ85"/>
<feature type="transmembrane region" description="Helical" evidence="1">
    <location>
        <begin position="29"/>
        <end position="62"/>
    </location>
</feature>
<evidence type="ECO:0000256" key="1">
    <source>
        <dbReference type="SAM" id="Phobius"/>
    </source>
</evidence>
<proteinExistence type="evidence at transcript level"/>
<keyword evidence="1" id="KW-0812">Transmembrane</keyword>
<sequence length="67" mass="7856">MIKLAIKQLACCQLSGALCKPRVQYHNAIIFILAIRLIALLYTLFSGFLLSRLFLSFFFSFWFIRKH</sequence>
<organism evidence="2">
    <name type="scientific">Phakopsora pachyrhizi</name>
    <name type="common">Asian soybean rust disease fungus</name>
    <dbReference type="NCBI Taxonomy" id="170000"/>
    <lineage>
        <taxon>Eukaryota</taxon>
        <taxon>Fungi</taxon>
        <taxon>Dikarya</taxon>
        <taxon>Basidiomycota</taxon>
        <taxon>Pucciniomycotina</taxon>
        <taxon>Pucciniomycetes</taxon>
        <taxon>Pucciniales</taxon>
        <taxon>Phakopsoraceae</taxon>
        <taxon>Phakopsora</taxon>
    </lineage>
</organism>
<accession>A0A0S1MJ85</accession>
<protein>
    <submittedName>
        <fullName evidence="2">Uncharacterized protein</fullName>
    </submittedName>
</protein>
<name>A0A0S1MJ85_PHAPC</name>